<dbReference type="EMBL" id="RHHQ01000003">
    <property type="protein sequence ID" value="RNB92318.1"/>
    <property type="molecule type" value="Genomic_DNA"/>
</dbReference>
<evidence type="ECO:0000259" key="3">
    <source>
        <dbReference type="PROSITE" id="PS51186"/>
    </source>
</evidence>
<evidence type="ECO:0000313" key="5">
    <source>
        <dbReference type="Proteomes" id="UP000271031"/>
    </source>
</evidence>
<dbReference type="InterPro" id="IPR016181">
    <property type="entry name" value="Acyl_CoA_acyltransferase"/>
</dbReference>
<dbReference type="Pfam" id="PF13673">
    <property type="entry name" value="Acetyltransf_10"/>
    <property type="match status" value="1"/>
</dbReference>
<dbReference type="InterPro" id="IPR000182">
    <property type="entry name" value="GNAT_dom"/>
</dbReference>
<reference evidence="4 5" key="1">
    <citation type="submission" date="2018-10" db="EMBL/GenBank/DDBJ databases">
        <title>Phylogenomics of Brevibacillus.</title>
        <authorList>
            <person name="Dunlap C."/>
        </authorList>
    </citation>
    <scope>NUCLEOTIDE SEQUENCE [LARGE SCALE GENOMIC DNA]</scope>
    <source>
        <strain evidence="4 5">JCM 15716</strain>
    </source>
</reference>
<sequence>MMIQKASLEQANALTELTFRSKAHWGYSDSFMEACREDLTITPAYLSSACVYVAMDGDVAVGYYALETDEQDEHAATLGYLFVDPQAIGKGHGRALWSHMRTIADQLGIRTVTIHSDPFAEPFYLAMGAVRIGETPSTAIPGRMLPFMQFVL</sequence>
<evidence type="ECO:0000313" key="4">
    <source>
        <dbReference type="EMBL" id="RNB92318.1"/>
    </source>
</evidence>
<dbReference type="PANTHER" id="PTHR43877">
    <property type="entry name" value="AMINOALKYLPHOSPHONATE N-ACETYLTRANSFERASE-RELATED-RELATED"/>
    <property type="match status" value="1"/>
</dbReference>
<dbReference type="AlphaFoldDB" id="A0A3M8DW35"/>
<keyword evidence="1 4" id="KW-0808">Transferase</keyword>
<dbReference type="CDD" id="cd04301">
    <property type="entry name" value="NAT_SF"/>
    <property type="match status" value="1"/>
</dbReference>
<dbReference type="GO" id="GO:0016747">
    <property type="term" value="F:acyltransferase activity, transferring groups other than amino-acyl groups"/>
    <property type="evidence" value="ECO:0007669"/>
    <property type="project" value="InterPro"/>
</dbReference>
<dbReference type="Proteomes" id="UP000271031">
    <property type="component" value="Unassembled WGS sequence"/>
</dbReference>
<dbReference type="InterPro" id="IPR050832">
    <property type="entry name" value="Bact_Acetyltransf"/>
</dbReference>
<evidence type="ECO:0000256" key="2">
    <source>
        <dbReference type="ARBA" id="ARBA00023315"/>
    </source>
</evidence>
<feature type="domain" description="N-acetyltransferase" evidence="3">
    <location>
        <begin position="1"/>
        <end position="149"/>
    </location>
</feature>
<dbReference type="SUPFAM" id="SSF55729">
    <property type="entry name" value="Acyl-CoA N-acyltransferases (Nat)"/>
    <property type="match status" value="1"/>
</dbReference>
<dbReference type="Gene3D" id="3.40.630.30">
    <property type="match status" value="1"/>
</dbReference>
<dbReference type="PROSITE" id="PS51186">
    <property type="entry name" value="GNAT"/>
    <property type="match status" value="1"/>
</dbReference>
<organism evidence="4 5">
    <name type="scientific">Brevibacillus fluminis</name>
    <dbReference type="NCBI Taxonomy" id="511487"/>
    <lineage>
        <taxon>Bacteria</taxon>
        <taxon>Bacillati</taxon>
        <taxon>Bacillota</taxon>
        <taxon>Bacilli</taxon>
        <taxon>Bacillales</taxon>
        <taxon>Paenibacillaceae</taxon>
        <taxon>Brevibacillus</taxon>
    </lineage>
</organism>
<dbReference type="OrthoDB" id="9800797at2"/>
<keyword evidence="2" id="KW-0012">Acyltransferase</keyword>
<evidence type="ECO:0000256" key="1">
    <source>
        <dbReference type="ARBA" id="ARBA00022679"/>
    </source>
</evidence>
<accession>A0A3M8DW35</accession>
<proteinExistence type="predicted"/>
<comment type="caution">
    <text evidence="4">The sequence shown here is derived from an EMBL/GenBank/DDBJ whole genome shotgun (WGS) entry which is preliminary data.</text>
</comment>
<dbReference type="RefSeq" id="WP_122916024.1">
    <property type="nucleotide sequence ID" value="NZ_RHHQ01000003.1"/>
</dbReference>
<gene>
    <name evidence="4" type="ORF">EDM56_01045</name>
</gene>
<name>A0A3M8DW35_9BACL</name>
<protein>
    <submittedName>
        <fullName evidence="4">GNAT family N-acetyltransferase</fullName>
    </submittedName>
</protein>
<keyword evidence="5" id="KW-1185">Reference proteome</keyword>